<reference evidence="1" key="1">
    <citation type="submission" date="2014-09" db="EMBL/GenBank/DDBJ databases">
        <authorList>
            <person name="Magalhaes I.L.F."/>
            <person name="Oliveira U."/>
            <person name="Santos F.R."/>
            <person name="Vidigal T.H.D.A."/>
            <person name="Brescovit A.D."/>
            <person name="Santos A.J."/>
        </authorList>
    </citation>
    <scope>NUCLEOTIDE SEQUENCE</scope>
    <source>
        <tissue evidence="1">Shoot tissue taken approximately 20 cm above the soil surface</tissue>
    </source>
</reference>
<dbReference type="EMBL" id="GBRH01251566">
    <property type="protein sequence ID" value="JAD46329.1"/>
    <property type="molecule type" value="Transcribed_RNA"/>
</dbReference>
<sequence length="37" mass="4277">MNRWTMDVNLICKSVTQTLSYTSKNTFCGKIALFVDF</sequence>
<proteinExistence type="predicted"/>
<organism evidence="1">
    <name type="scientific">Arundo donax</name>
    <name type="common">Giant reed</name>
    <name type="synonym">Donax arundinaceus</name>
    <dbReference type="NCBI Taxonomy" id="35708"/>
    <lineage>
        <taxon>Eukaryota</taxon>
        <taxon>Viridiplantae</taxon>
        <taxon>Streptophyta</taxon>
        <taxon>Embryophyta</taxon>
        <taxon>Tracheophyta</taxon>
        <taxon>Spermatophyta</taxon>
        <taxon>Magnoliopsida</taxon>
        <taxon>Liliopsida</taxon>
        <taxon>Poales</taxon>
        <taxon>Poaceae</taxon>
        <taxon>PACMAD clade</taxon>
        <taxon>Arundinoideae</taxon>
        <taxon>Arundineae</taxon>
        <taxon>Arundo</taxon>
    </lineage>
</organism>
<evidence type="ECO:0000313" key="1">
    <source>
        <dbReference type="EMBL" id="JAD46329.1"/>
    </source>
</evidence>
<reference evidence="1" key="2">
    <citation type="journal article" date="2015" name="Data Brief">
        <title>Shoot transcriptome of the giant reed, Arundo donax.</title>
        <authorList>
            <person name="Barrero R.A."/>
            <person name="Guerrero F.D."/>
            <person name="Moolhuijzen P."/>
            <person name="Goolsby J.A."/>
            <person name="Tidwell J."/>
            <person name="Bellgard S.E."/>
            <person name="Bellgard M.I."/>
        </authorList>
    </citation>
    <scope>NUCLEOTIDE SEQUENCE</scope>
    <source>
        <tissue evidence="1">Shoot tissue taken approximately 20 cm above the soil surface</tissue>
    </source>
</reference>
<name>A0A0A9A3S9_ARUDO</name>
<protein>
    <submittedName>
        <fullName evidence="1">Uncharacterized protein</fullName>
    </submittedName>
</protein>
<dbReference type="AlphaFoldDB" id="A0A0A9A3S9"/>
<accession>A0A0A9A3S9</accession>